<dbReference type="RefSeq" id="WP_181601701.1">
    <property type="nucleotide sequence ID" value="NZ_CP059378.1"/>
</dbReference>
<feature type="transmembrane region" description="Helical" evidence="1">
    <location>
        <begin position="58"/>
        <end position="75"/>
    </location>
</feature>
<keyword evidence="1" id="KW-0472">Membrane</keyword>
<proteinExistence type="predicted"/>
<sequence length="433" mass="49361">MGIIYWSSIYILETLKLYLLIVKLMEYEHKNIISTFIKGLMGVLIIVSFIEYNGLVDNAPYIVGVITISVISLSLKNLKNISVVFLCYLIICVIDMILGSICAVLLDYNVEGISKSYFLGLISNSLSVLIFIIIGFIKRLTRIDKLHINKRHIGIIFLGISGIALYIAPVQILGLMQKDRGMRFFTVLGINLSGIAFITICTYLIILNRNNKYYQECLVINEKLLEQQKDYYAMLIEKDTDTKKFRHDITNHIYCMNILLEDKKYDELYSYMNDMQGAIEKLSTTIQTGNDIVNVIVADVLGHKVHNEIKLKWRGQLPDKLKISSMDLCIIFSNILKNSLEAVEKIVGNEEKKIEINIKQFENNLLIQIKNSVNEKVNMIDNKLITSKLDKSNHGFGSLNVKEAVKKYGGNIKYISTENVFSVEIIINDIIIS</sequence>
<protein>
    <submittedName>
        <fullName evidence="3">GHKL domain-containing protein</fullName>
    </submittedName>
</protein>
<feature type="domain" description="Sensor histidine kinase NatK-like C-terminal" evidence="2">
    <location>
        <begin position="325"/>
        <end position="427"/>
    </location>
</feature>
<feature type="transmembrane region" description="Helical" evidence="1">
    <location>
        <begin position="118"/>
        <end position="141"/>
    </location>
</feature>
<dbReference type="PANTHER" id="PTHR40448:SF1">
    <property type="entry name" value="TWO-COMPONENT SENSOR HISTIDINE KINASE"/>
    <property type="match status" value="1"/>
</dbReference>
<organism evidence="3 4">
    <name type="scientific">Clostridium intestinale</name>
    <dbReference type="NCBI Taxonomy" id="36845"/>
    <lineage>
        <taxon>Bacteria</taxon>
        <taxon>Bacillati</taxon>
        <taxon>Bacillota</taxon>
        <taxon>Clostridia</taxon>
        <taxon>Eubacteriales</taxon>
        <taxon>Clostridiaceae</taxon>
        <taxon>Clostridium</taxon>
    </lineage>
</organism>
<gene>
    <name evidence="3" type="ORF">HZF06_22105</name>
</gene>
<dbReference type="InterPro" id="IPR032834">
    <property type="entry name" value="NatK-like_C"/>
</dbReference>
<feature type="transmembrane region" description="Helical" evidence="1">
    <location>
        <begin position="153"/>
        <end position="172"/>
    </location>
</feature>
<dbReference type="Pfam" id="PF14501">
    <property type="entry name" value="HATPase_c_5"/>
    <property type="match status" value="1"/>
</dbReference>
<dbReference type="EMBL" id="CP059378">
    <property type="protein sequence ID" value="QLY79678.1"/>
    <property type="molecule type" value="Genomic_DNA"/>
</dbReference>
<evidence type="ECO:0000313" key="4">
    <source>
        <dbReference type="Proteomes" id="UP000512286"/>
    </source>
</evidence>
<feature type="transmembrane region" description="Helical" evidence="1">
    <location>
        <begin position="32"/>
        <end position="52"/>
    </location>
</feature>
<evidence type="ECO:0000256" key="1">
    <source>
        <dbReference type="SAM" id="Phobius"/>
    </source>
</evidence>
<dbReference type="GO" id="GO:0042802">
    <property type="term" value="F:identical protein binding"/>
    <property type="evidence" value="ECO:0007669"/>
    <property type="project" value="TreeGrafter"/>
</dbReference>
<feature type="transmembrane region" description="Helical" evidence="1">
    <location>
        <begin position="184"/>
        <end position="206"/>
    </location>
</feature>
<dbReference type="InterPro" id="IPR036890">
    <property type="entry name" value="HATPase_C_sf"/>
</dbReference>
<dbReference type="AlphaFoldDB" id="A0A7D7A330"/>
<dbReference type="PANTHER" id="PTHR40448">
    <property type="entry name" value="TWO-COMPONENT SENSOR HISTIDINE KINASE"/>
    <property type="match status" value="1"/>
</dbReference>
<dbReference type="Proteomes" id="UP000512286">
    <property type="component" value="Chromosome"/>
</dbReference>
<name>A0A7D7A330_9CLOT</name>
<evidence type="ECO:0000259" key="2">
    <source>
        <dbReference type="Pfam" id="PF14501"/>
    </source>
</evidence>
<feature type="transmembrane region" description="Helical" evidence="1">
    <location>
        <begin position="82"/>
        <end position="106"/>
    </location>
</feature>
<keyword evidence="1" id="KW-1133">Transmembrane helix</keyword>
<dbReference type="KEGG" id="cint:HZF06_22105"/>
<dbReference type="Gene3D" id="3.30.565.10">
    <property type="entry name" value="Histidine kinase-like ATPase, C-terminal domain"/>
    <property type="match status" value="1"/>
</dbReference>
<dbReference type="SUPFAM" id="SSF55874">
    <property type="entry name" value="ATPase domain of HSP90 chaperone/DNA topoisomerase II/histidine kinase"/>
    <property type="match status" value="1"/>
</dbReference>
<evidence type="ECO:0000313" key="3">
    <source>
        <dbReference type="EMBL" id="QLY79678.1"/>
    </source>
</evidence>
<accession>A0A7D7A330</accession>
<keyword evidence="1" id="KW-0812">Transmembrane</keyword>
<reference evidence="3 4" key="1">
    <citation type="submission" date="2020-07" db="EMBL/GenBank/DDBJ databases">
        <title>Electron transfer.</title>
        <authorList>
            <person name="Huang L."/>
            <person name="Liu X."/>
            <person name="Zhou S."/>
        </authorList>
    </citation>
    <scope>NUCLEOTIDE SEQUENCE [LARGE SCALE GENOMIC DNA]</scope>
    <source>
        <strain evidence="3 4">Lx1</strain>
    </source>
</reference>